<evidence type="ECO:0000256" key="5">
    <source>
        <dbReference type="ARBA" id="ARBA00022777"/>
    </source>
</evidence>
<keyword evidence="2 10" id="KW-0723">Serine/threonine-protein kinase</keyword>
<comment type="catalytic activity">
    <reaction evidence="8">
        <text>L-seryl-[protein] + ATP = O-phospho-L-seryl-[protein] + ADP + H(+)</text>
        <dbReference type="Rhea" id="RHEA:17989"/>
        <dbReference type="Rhea" id="RHEA-COMP:9863"/>
        <dbReference type="Rhea" id="RHEA-COMP:11604"/>
        <dbReference type="ChEBI" id="CHEBI:15378"/>
        <dbReference type="ChEBI" id="CHEBI:29999"/>
        <dbReference type="ChEBI" id="CHEBI:30616"/>
        <dbReference type="ChEBI" id="CHEBI:83421"/>
        <dbReference type="ChEBI" id="CHEBI:456216"/>
        <dbReference type="EC" id="2.7.11.1"/>
    </reaction>
</comment>
<organism evidence="12">
    <name type="scientific">Amblyomma aureolatum</name>
    <dbReference type="NCBI Taxonomy" id="187763"/>
    <lineage>
        <taxon>Eukaryota</taxon>
        <taxon>Metazoa</taxon>
        <taxon>Ecdysozoa</taxon>
        <taxon>Arthropoda</taxon>
        <taxon>Chelicerata</taxon>
        <taxon>Arachnida</taxon>
        <taxon>Acari</taxon>
        <taxon>Parasitiformes</taxon>
        <taxon>Ixodida</taxon>
        <taxon>Ixodoidea</taxon>
        <taxon>Ixodidae</taxon>
        <taxon>Amblyomminae</taxon>
        <taxon>Amblyomma</taxon>
    </lineage>
</organism>
<dbReference type="SMART" id="SM00220">
    <property type="entry name" value="S_TKc"/>
    <property type="match status" value="1"/>
</dbReference>
<protein>
    <recommendedName>
        <fullName evidence="1">non-specific serine/threonine protein kinase</fullName>
        <ecNumber evidence="1">2.7.11.1</ecNumber>
    </recommendedName>
</protein>
<evidence type="ECO:0000256" key="9">
    <source>
        <dbReference type="PROSITE-ProRule" id="PRU10141"/>
    </source>
</evidence>
<feature type="domain" description="Protein kinase" evidence="11">
    <location>
        <begin position="37"/>
        <end position="329"/>
    </location>
</feature>
<dbReference type="PROSITE" id="PS50011">
    <property type="entry name" value="PROTEIN_KINASE_DOM"/>
    <property type="match status" value="1"/>
</dbReference>
<name>A0A1E1XH30_9ACAR</name>
<evidence type="ECO:0000256" key="8">
    <source>
        <dbReference type="ARBA" id="ARBA00048679"/>
    </source>
</evidence>
<keyword evidence="4 9" id="KW-0547">Nucleotide-binding</keyword>
<evidence type="ECO:0000256" key="3">
    <source>
        <dbReference type="ARBA" id="ARBA00022679"/>
    </source>
</evidence>
<dbReference type="InterPro" id="IPR050236">
    <property type="entry name" value="Ser_Thr_kinase_AGC"/>
</dbReference>
<evidence type="ECO:0000256" key="1">
    <source>
        <dbReference type="ARBA" id="ARBA00012513"/>
    </source>
</evidence>
<dbReference type="InterPro" id="IPR017441">
    <property type="entry name" value="Protein_kinase_ATP_BS"/>
</dbReference>
<accession>A0A1E1XH30</accession>
<comment type="catalytic activity">
    <reaction evidence="7">
        <text>L-threonyl-[protein] + ATP = O-phospho-L-threonyl-[protein] + ADP + H(+)</text>
        <dbReference type="Rhea" id="RHEA:46608"/>
        <dbReference type="Rhea" id="RHEA-COMP:11060"/>
        <dbReference type="Rhea" id="RHEA-COMP:11605"/>
        <dbReference type="ChEBI" id="CHEBI:15378"/>
        <dbReference type="ChEBI" id="CHEBI:30013"/>
        <dbReference type="ChEBI" id="CHEBI:30616"/>
        <dbReference type="ChEBI" id="CHEBI:61977"/>
        <dbReference type="ChEBI" id="CHEBI:456216"/>
        <dbReference type="EC" id="2.7.11.1"/>
    </reaction>
</comment>
<evidence type="ECO:0000256" key="10">
    <source>
        <dbReference type="RuleBase" id="RU000304"/>
    </source>
</evidence>
<proteinExistence type="evidence at transcript level"/>
<dbReference type="SUPFAM" id="SSF56112">
    <property type="entry name" value="Protein kinase-like (PK-like)"/>
    <property type="match status" value="1"/>
</dbReference>
<dbReference type="PROSITE" id="PS00108">
    <property type="entry name" value="PROTEIN_KINASE_ST"/>
    <property type="match status" value="1"/>
</dbReference>
<dbReference type="PANTHER" id="PTHR24356">
    <property type="entry name" value="SERINE/THREONINE-PROTEIN KINASE"/>
    <property type="match status" value="1"/>
</dbReference>
<comment type="similarity">
    <text evidence="10">Belongs to the protein kinase superfamily.</text>
</comment>
<dbReference type="InterPro" id="IPR011009">
    <property type="entry name" value="Kinase-like_dom_sf"/>
</dbReference>
<dbReference type="Pfam" id="PF00069">
    <property type="entry name" value="Pkinase"/>
    <property type="match status" value="2"/>
</dbReference>
<dbReference type="GO" id="GO:0005524">
    <property type="term" value="F:ATP binding"/>
    <property type="evidence" value="ECO:0007669"/>
    <property type="project" value="UniProtKB-UniRule"/>
</dbReference>
<dbReference type="GO" id="GO:0035556">
    <property type="term" value="P:intracellular signal transduction"/>
    <property type="evidence" value="ECO:0007669"/>
    <property type="project" value="TreeGrafter"/>
</dbReference>
<feature type="binding site" evidence="9">
    <location>
        <position position="67"/>
    </location>
    <ligand>
        <name>ATP</name>
        <dbReference type="ChEBI" id="CHEBI:30616"/>
    </ligand>
</feature>
<sequence>MKPGFLLSSSPQVSKLSANHVVVDEELGKRKYRIEDFEIERNIGCGNFSQIWHVTLKARPHESYALKIINVQKVKSNNLVTFVQQERNAMLSLGSPGHPNVIKLFDTFKDKSNVYLLYEYAKEGELWEKVKNIGVPDRYAARVLVRQLLNGLEYIHDHGLIHRDLKCENVVIKDGNLKIIDFGTSAFVNSMGDDERGVMDATESIVGTQRSAPVVGHSPSELCSISRRKREFKHHVGTPNFMPPEAISNVCSGYAADLWALGCTMYQMLLGFNCFIGSSSYFVYKNVKRKQLAFPEGFDADAKDLIEQFLADDPQKRITLEKARQHKFFAGIDGQALNTPMLNMFGTIDNSLRNACLKAQDAIFELTVKRERANDADYREIESAIRLVELYNTPTLSNAIIFNYHRTKVQLEAEIAEAQHYMQNVKSNENEGQ</sequence>
<dbReference type="InterPro" id="IPR000719">
    <property type="entry name" value="Prot_kinase_dom"/>
</dbReference>
<keyword evidence="5 12" id="KW-0418">Kinase</keyword>
<dbReference type="Gene3D" id="1.10.510.10">
    <property type="entry name" value="Transferase(Phosphotransferase) domain 1"/>
    <property type="match status" value="1"/>
</dbReference>
<evidence type="ECO:0000256" key="2">
    <source>
        <dbReference type="ARBA" id="ARBA00022527"/>
    </source>
</evidence>
<dbReference type="Gene3D" id="3.30.200.20">
    <property type="entry name" value="Phosphorylase Kinase, domain 1"/>
    <property type="match status" value="1"/>
</dbReference>
<keyword evidence="3" id="KW-0808">Transferase</keyword>
<keyword evidence="6 9" id="KW-0067">ATP-binding</keyword>
<evidence type="ECO:0000259" key="11">
    <source>
        <dbReference type="PROSITE" id="PS50011"/>
    </source>
</evidence>
<dbReference type="GO" id="GO:0004674">
    <property type="term" value="F:protein serine/threonine kinase activity"/>
    <property type="evidence" value="ECO:0007669"/>
    <property type="project" value="UniProtKB-KW"/>
</dbReference>
<dbReference type="PROSITE" id="PS00107">
    <property type="entry name" value="PROTEIN_KINASE_ATP"/>
    <property type="match status" value="1"/>
</dbReference>
<dbReference type="PANTHER" id="PTHR24356:SF163">
    <property type="entry name" value="3-PHOSPHOINOSITIDE-DEPENDENT PROTEIN KINASE 1-RELATED"/>
    <property type="match status" value="1"/>
</dbReference>
<evidence type="ECO:0000313" key="12">
    <source>
        <dbReference type="EMBL" id="JAT98548.1"/>
    </source>
</evidence>
<dbReference type="InterPro" id="IPR008271">
    <property type="entry name" value="Ser/Thr_kinase_AS"/>
</dbReference>
<dbReference type="EC" id="2.7.11.1" evidence="1"/>
<reference evidence="12" key="1">
    <citation type="journal article" date="2017" name="Front. Cell. Infect. Microbiol.">
        <title>The Distinct Transcriptional Response of the Midgut of Amblyomma sculptum and Amblyomma aureolatum Ticks to Rickettsia rickettsii Correlates to Their Differences in Susceptibility to Infection.</title>
        <authorList>
            <person name="Martins L.A."/>
            <person name="Galletti M.F.B.M."/>
            <person name="Ribeiro J.M."/>
            <person name="Fujita A."/>
            <person name="Costa F.B."/>
            <person name="Labruna M.B."/>
            <person name="Daffre S."/>
            <person name="Fogaca A.C."/>
        </authorList>
    </citation>
    <scope>NUCLEOTIDE SEQUENCE</scope>
</reference>
<dbReference type="EMBL" id="GFAC01000640">
    <property type="protein sequence ID" value="JAT98548.1"/>
    <property type="molecule type" value="mRNA"/>
</dbReference>
<evidence type="ECO:0000256" key="6">
    <source>
        <dbReference type="ARBA" id="ARBA00022840"/>
    </source>
</evidence>
<dbReference type="AlphaFoldDB" id="A0A1E1XH30"/>
<evidence type="ECO:0000256" key="4">
    <source>
        <dbReference type="ARBA" id="ARBA00022741"/>
    </source>
</evidence>
<evidence type="ECO:0000256" key="7">
    <source>
        <dbReference type="ARBA" id="ARBA00047899"/>
    </source>
</evidence>